<keyword evidence="6" id="KW-0479">Metal-binding</keyword>
<organism evidence="12 13">
    <name type="scientific">Coleophoma cylindrospora</name>
    <dbReference type="NCBI Taxonomy" id="1849047"/>
    <lineage>
        <taxon>Eukaryota</taxon>
        <taxon>Fungi</taxon>
        <taxon>Dikarya</taxon>
        <taxon>Ascomycota</taxon>
        <taxon>Pezizomycotina</taxon>
        <taxon>Leotiomycetes</taxon>
        <taxon>Helotiales</taxon>
        <taxon>Dermateaceae</taxon>
        <taxon>Coleophoma</taxon>
    </lineage>
</organism>
<evidence type="ECO:0000313" key="12">
    <source>
        <dbReference type="EMBL" id="RDW88792.1"/>
    </source>
</evidence>
<dbReference type="GO" id="GO:0004416">
    <property type="term" value="F:hydroxyacylglutathione hydrolase activity"/>
    <property type="evidence" value="ECO:0007669"/>
    <property type="project" value="UniProtKB-EC"/>
</dbReference>
<comment type="cofactor">
    <cofactor evidence="2">
        <name>Zn(2+)</name>
        <dbReference type="ChEBI" id="CHEBI:29105"/>
    </cofactor>
</comment>
<proteinExistence type="inferred from homology"/>
<dbReference type="OrthoDB" id="515692at2759"/>
<dbReference type="InterPro" id="IPR001279">
    <property type="entry name" value="Metallo-B-lactamas"/>
</dbReference>
<evidence type="ECO:0000256" key="7">
    <source>
        <dbReference type="ARBA" id="ARBA00022801"/>
    </source>
</evidence>
<comment type="caution">
    <text evidence="12">The sequence shown here is derived from an EMBL/GenBank/DDBJ whole genome shotgun (WGS) entry which is preliminary data.</text>
</comment>
<dbReference type="SMART" id="SM00849">
    <property type="entry name" value="Lactamase_B"/>
    <property type="match status" value="1"/>
</dbReference>
<dbReference type="Gene3D" id="3.60.15.10">
    <property type="entry name" value="Ribonuclease Z/Hydroxyacylglutathione hydrolase-like"/>
    <property type="match status" value="1"/>
</dbReference>
<sequence>MAVCPVCVSAMLAHVLRGTRGRSTPASRAPSGGPHPKALAGNHLLGCCASKRTLRRRSPMSGDCLRDHGRSPSRLESLVGDSPALQERRELLFSMPIWRRGRGAGYVWGRAVIDLSAYACEAAMPSANALVVEKTALGYAAGRWQRLEEDGLAFPVSTLGRTMHIQSIPMWTGSSDNYAYLVVDDKTKDAVIIDPANPVEVAPVLKAQVQEGKINLTAIVNTHHHWDHAGGNEKMLSEFMSEKLNVIGGKDCDKVQKTPANGQGFNIGDIKVTALYTPCHTQDSICWLMEDNTGKAIFTGDTLFHGGCGRFFEGSAEEMHTALNKTLAAVPDETVVYPGHEYTKANVKFGISVLQSEAVKKLQAFAEDNKETQGKFTIGDEKKHNVFMRVDDPVLQKATGKTDPVEVMAKLREMKNNFKPPTSEAKL</sequence>
<feature type="region of interest" description="Disordered" evidence="10">
    <location>
        <begin position="59"/>
        <end position="80"/>
    </location>
</feature>
<dbReference type="InterPro" id="IPR017782">
    <property type="entry name" value="Hydroxyacylglutathione_Hdrlase"/>
</dbReference>
<keyword evidence="8" id="KW-0862">Zinc</keyword>
<comment type="pathway">
    <text evidence="3">Secondary metabolite metabolism; methylglyoxal degradation; (R)-lactate from methylglyoxal: step 2/2.</text>
</comment>
<evidence type="ECO:0000313" key="13">
    <source>
        <dbReference type="Proteomes" id="UP000256645"/>
    </source>
</evidence>
<evidence type="ECO:0000256" key="1">
    <source>
        <dbReference type="ARBA" id="ARBA00001623"/>
    </source>
</evidence>
<dbReference type="PANTHER" id="PTHR11935:SF94">
    <property type="entry name" value="TENZING NORGAY, ISOFORM C"/>
    <property type="match status" value="1"/>
</dbReference>
<dbReference type="EC" id="3.1.2.6" evidence="5"/>
<dbReference type="Pfam" id="PF16123">
    <property type="entry name" value="HAGH_C"/>
    <property type="match status" value="1"/>
</dbReference>
<dbReference type="Pfam" id="PF00753">
    <property type="entry name" value="Lactamase_B"/>
    <property type="match status" value="2"/>
</dbReference>
<dbReference type="PANTHER" id="PTHR11935">
    <property type="entry name" value="BETA LACTAMASE DOMAIN"/>
    <property type="match status" value="1"/>
</dbReference>
<evidence type="ECO:0000256" key="10">
    <source>
        <dbReference type="SAM" id="MobiDB-lite"/>
    </source>
</evidence>
<gene>
    <name evidence="12" type="ORF">BP6252_00824</name>
</gene>
<dbReference type="HAMAP" id="MF_01374">
    <property type="entry name" value="Glyoxalase_2"/>
    <property type="match status" value="1"/>
</dbReference>
<feature type="domain" description="Metallo-beta-lactamase" evidence="11">
    <location>
        <begin position="176"/>
        <end position="340"/>
    </location>
</feature>
<dbReference type="GO" id="GO:0019243">
    <property type="term" value="P:methylglyoxal catabolic process to D-lactate via S-lactoyl-glutathione"/>
    <property type="evidence" value="ECO:0007669"/>
    <property type="project" value="InterPro"/>
</dbReference>
<dbReference type="CDD" id="cd07723">
    <property type="entry name" value="hydroxyacylglutathione_hydrolase_MBL-fold"/>
    <property type="match status" value="1"/>
</dbReference>
<dbReference type="InterPro" id="IPR035680">
    <property type="entry name" value="Clx_II_MBL"/>
</dbReference>
<accession>A0A3D8SR73</accession>
<dbReference type="AlphaFoldDB" id="A0A3D8SR73"/>
<dbReference type="InterPro" id="IPR036866">
    <property type="entry name" value="RibonucZ/Hydroxyglut_hydro"/>
</dbReference>
<name>A0A3D8SR73_9HELO</name>
<evidence type="ECO:0000256" key="6">
    <source>
        <dbReference type="ARBA" id="ARBA00022723"/>
    </source>
</evidence>
<reference evidence="12 13" key="1">
    <citation type="journal article" date="2018" name="IMA Fungus">
        <title>IMA Genome-F 9: Draft genome sequence of Annulohypoxylon stygium, Aspergillus mulundensis, Berkeleyomyces basicola (syn. Thielaviopsis basicola), Ceratocystis smalleyi, two Cercospora beticola strains, Coleophoma cylindrospora, Fusarium fracticaudum, Phialophora cf. hyalina, and Morchella septimelata.</title>
        <authorList>
            <person name="Wingfield B.D."/>
            <person name="Bills G.F."/>
            <person name="Dong Y."/>
            <person name="Huang W."/>
            <person name="Nel W.J."/>
            <person name="Swalarsk-Parry B.S."/>
            <person name="Vaghefi N."/>
            <person name="Wilken P.M."/>
            <person name="An Z."/>
            <person name="de Beer Z.W."/>
            <person name="De Vos L."/>
            <person name="Chen L."/>
            <person name="Duong T.A."/>
            <person name="Gao Y."/>
            <person name="Hammerbacher A."/>
            <person name="Kikkert J.R."/>
            <person name="Li Y."/>
            <person name="Li H."/>
            <person name="Li K."/>
            <person name="Li Q."/>
            <person name="Liu X."/>
            <person name="Ma X."/>
            <person name="Naidoo K."/>
            <person name="Pethybridge S.J."/>
            <person name="Sun J."/>
            <person name="Steenkamp E.T."/>
            <person name="van der Nest M.A."/>
            <person name="van Wyk S."/>
            <person name="Wingfield M.J."/>
            <person name="Xiong C."/>
            <person name="Yue Q."/>
            <person name="Zhang X."/>
        </authorList>
    </citation>
    <scope>NUCLEOTIDE SEQUENCE [LARGE SCALE GENOMIC DNA]</scope>
    <source>
        <strain evidence="12 13">BP6252</strain>
    </source>
</reference>
<keyword evidence="7" id="KW-0378">Hydrolase</keyword>
<comment type="catalytic activity">
    <reaction evidence="1">
        <text>an S-(2-hydroxyacyl)glutathione + H2O = a 2-hydroxy carboxylate + glutathione + H(+)</text>
        <dbReference type="Rhea" id="RHEA:21864"/>
        <dbReference type="ChEBI" id="CHEBI:15377"/>
        <dbReference type="ChEBI" id="CHEBI:15378"/>
        <dbReference type="ChEBI" id="CHEBI:57925"/>
        <dbReference type="ChEBI" id="CHEBI:58896"/>
        <dbReference type="ChEBI" id="CHEBI:71261"/>
        <dbReference type="EC" id="3.1.2.6"/>
    </reaction>
</comment>
<evidence type="ECO:0000256" key="3">
    <source>
        <dbReference type="ARBA" id="ARBA00004963"/>
    </source>
</evidence>
<evidence type="ECO:0000256" key="2">
    <source>
        <dbReference type="ARBA" id="ARBA00001947"/>
    </source>
</evidence>
<dbReference type="UniPathway" id="UPA00619">
    <property type="reaction ID" value="UER00676"/>
</dbReference>
<dbReference type="GO" id="GO:0046872">
    <property type="term" value="F:metal ion binding"/>
    <property type="evidence" value="ECO:0007669"/>
    <property type="project" value="UniProtKB-KW"/>
</dbReference>
<evidence type="ECO:0000256" key="5">
    <source>
        <dbReference type="ARBA" id="ARBA00011917"/>
    </source>
</evidence>
<dbReference type="STRING" id="1849047.A0A3D8SR73"/>
<dbReference type="EMBL" id="PDLM01000001">
    <property type="protein sequence ID" value="RDW88792.1"/>
    <property type="molecule type" value="Genomic_DNA"/>
</dbReference>
<evidence type="ECO:0000256" key="4">
    <source>
        <dbReference type="ARBA" id="ARBA00006759"/>
    </source>
</evidence>
<keyword evidence="13" id="KW-1185">Reference proteome</keyword>
<dbReference type="Proteomes" id="UP000256645">
    <property type="component" value="Unassembled WGS sequence"/>
</dbReference>
<dbReference type="InterPro" id="IPR032282">
    <property type="entry name" value="HAGH_C"/>
</dbReference>
<evidence type="ECO:0000256" key="8">
    <source>
        <dbReference type="ARBA" id="ARBA00022833"/>
    </source>
</evidence>
<protein>
    <recommendedName>
        <fullName evidence="5">hydroxyacylglutathione hydrolase</fullName>
        <ecNumber evidence="5">3.1.2.6</ecNumber>
    </recommendedName>
    <alternativeName>
        <fullName evidence="9">Glyoxalase II</fullName>
    </alternativeName>
</protein>
<comment type="similarity">
    <text evidence="4">Belongs to the metallo-beta-lactamase superfamily. Glyoxalase II family.</text>
</comment>
<evidence type="ECO:0000256" key="9">
    <source>
        <dbReference type="ARBA" id="ARBA00031044"/>
    </source>
</evidence>
<evidence type="ECO:0000259" key="11">
    <source>
        <dbReference type="SMART" id="SM00849"/>
    </source>
</evidence>
<dbReference type="SUPFAM" id="SSF56281">
    <property type="entry name" value="Metallo-hydrolase/oxidoreductase"/>
    <property type="match status" value="1"/>
</dbReference>